<dbReference type="SUPFAM" id="SSF52317">
    <property type="entry name" value="Class I glutamine amidotransferase-like"/>
    <property type="match status" value="1"/>
</dbReference>
<keyword evidence="4" id="KW-0658">Purine biosynthesis</keyword>
<keyword evidence="3" id="KW-0547">Nucleotide-binding</keyword>
<gene>
    <name evidence="9" type="ORF">A6J77_007115</name>
</gene>
<dbReference type="GO" id="GO:0005737">
    <property type="term" value="C:cytoplasm"/>
    <property type="evidence" value="ECO:0007669"/>
    <property type="project" value="TreeGrafter"/>
</dbReference>
<dbReference type="Gene3D" id="3.30.1330.10">
    <property type="entry name" value="PurM-like, N-terminal domain"/>
    <property type="match status" value="2"/>
</dbReference>
<dbReference type="Pfam" id="PF13507">
    <property type="entry name" value="GATase_5"/>
    <property type="match status" value="1"/>
</dbReference>
<dbReference type="PANTHER" id="PTHR10099">
    <property type="entry name" value="PHOSPHORIBOSYLFORMYLGLYCINAMIDINE SYNTHASE"/>
    <property type="match status" value="1"/>
</dbReference>
<protein>
    <submittedName>
        <fullName evidence="9">Phosphoribosylformylglycinamidine synthase</fullName>
    </submittedName>
</protein>
<dbReference type="SUPFAM" id="SSF55326">
    <property type="entry name" value="PurM N-terminal domain-like"/>
    <property type="match status" value="2"/>
</dbReference>
<dbReference type="Gene3D" id="3.40.50.880">
    <property type="match status" value="1"/>
</dbReference>
<dbReference type="SUPFAM" id="SSF56042">
    <property type="entry name" value="PurM C-terminal domain-like"/>
    <property type="match status" value="2"/>
</dbReference>
<dbReference type="GO" id="GO:0004642">
    <property type="term" value="F:phosphoribosylformylglycinamidine synthase activity"/>
    <property type="evidence" value="ECO:0007669"/>
    <property type="project" value="TreeGrafter"/>
</dbReference>
<evidence type="ECO:0000313" key="9">
    <source>
        <dbReference type="EMBL" id="PNL92009.1"/>
    </source>
</evidence>
<dbReference type="SMART" id="SM01211">
    <property type="entry name" value="GATase_5"/>
    <property type="match status" value="1"/>
</dbReference>
<dbReference type="GO" id="GO:0005524">
    <property type="term" value="F:ATP binding"/>
    <property type="evidence" value="ECO:0007669"/>
    <property type="project" value="UniProtKB-KW"/>
</dbReference>
<dbReference type="InterPro" id="IPR029062">
    <property type="entry name" value="Class_I_gatase-like"/>
</dbReference>
<dbReference type="GO" id="GO:0006164">
    <property type="term" value="P:purine nucleotide biosynthetic process"/>
    <property type="evidence" value="ECO:0007669"/>
    <property type="project" value="UniProtKB-KW"/>
</dbReference>
<dbReference type="InterPro" id="IPR036676">
    <property type="entry name" value="PurM-like_C_sf"/>
</dbReference>
<dbReference type="RefSeq" id="WP_083069464.1">
    <property type="nucleotide sequence ID" value="NZ_NBTM02000001.1"/>
</dbReference>
<feature type="domain" description="PurM-like C-terminal" evidence="7">
    <location>
        <begin position="430"/>
        <end position="579"/>
    </location>
</feature>
<keyword evidence="6" id="KW-0460">Magnesium</keyword>
<keyword evidence="1" id="KW-0436">Ligase</keyword>
<dbReference type="PANTHER" id="PTHR10099:SF1">
    <property type="entry name" value="PHOSPHORIBOSYLFORMYLGLYCINAMIDINE SYNTHASE"/>
    <property type="match status" value="1"/>
</dbReference>
<evidence type="ECO:0000256" key="1">
    <source>
        <dbReference type="ARBA" id="ARBA00022598"/>
    </source>
</evidence>
<dbReference type="InterPro" id="IPR036921">
    <property type="entry name" value="PurM-like_N_sf"/>
</dbReference>
<dbReference type="EMBL" id="NBTM02000001">
    <property type="protein sequence ID" value="PNL92009.1"/>
    <property type="molecule type" value="Genomic_DNA"/>
</dbReference>
<evidence type="ECO:0000256" key="6">
    <source>
        <dbReference type="ARBA" id="ARBA00022842"/>
    </source>
</evidence>
<evidence type="ECO:0000256" key="2">
    <source>
        <dbReference type="ARBA" id="ARBA00022723"/>
    </source>
</evidence>
<dbReference type="Pfam" id="PF02769">
    <property type="entry name" value="AIRS_C"/>
    <property type="match status" value="1"/>
</dbReference>
<keyword evidence="2" id="KW-0479">Metal-binding</keyword>
<dbReference type="AlphaFoldDB" id="A0A2J9PNT4"/>
<dbReference type="InterPro" id="IPR041609">
    <property type="entry name" value="PurL_linker"/>
</dbReference>
<dbReference type="InterPro" id="IPR010141">
    <property type="entry name" value="FGAM_synthase"/>
</dbReference>
<accession>A0A2J9PNT4</accession>
<dbReference type="CDD" id="cd02203">
    <property type="entry name" value="PurL_repeat1"/>
    <property type="match status" value="1"/>
</dbReference>
<evidence type="ECO:0000259" key="8">
    <source>
        <dbReference type="Pfam" id="PF18072"/>
    </source>
</evidence>
<evidence type="ECO:0000259" key="7">
    <source>
        <dbReference type="Pfam" id="PF02769"/>
    </source>
</evidence>
<dbReference type="NCBIfam" id="TIGR01857">
    <property type="entry name" value="FGAM-synthase"/>
    <property type="match status" value="1"/>
</dbReference>
<dbReference type="Pfam" id="PF18072">
    <property type="entry name" value="FGAR-AT_linker"/>
    <property type="match status" value="1"/>
</dbReference>
<organism evidence="9 10">
    <name type="scientific">Aerococcus viridans</name>
    <dbReference type="NCBI Taxonomy" id="1377"/>
    <lineage>
        <taxon>Bacteria</taxon>
        <taxon>Bacillati</taxon>
        <taxon>Bacillota</taxon>
        <taxon>Bacilli</taxon>
        <taxon>Lactobacillales</taxon>
        <taxon>Aerococcaceae</taxon>
        <taxon>Aerococcus</taxon>
    </lineage>
</organism>
<dbReference type="Gene3D" id="3.90.650.10">
    <property type="entry name" value="PurM-like C-terminal domain"/>
    <property type="match status" value="1"/>
</dbReference>
<dbReference type="GO" id="GO:0046872">
    <property type="term" value="F:metal ion binding"/>
    <property type="evidence" value="ECO:0007669"/>
    <property type="project" value="UniProtKB-KW"/>
</dbReference>
<evidence type="ECO:0000256" key="5">
    <source>
        <dbReference type="ARBA" id="ARBA00022840"/>
    </source>
</evidence>
<evidence type="ECO:0000313" key="10">
    <source>
        <dbReference type="Proteomes" id="UP000192813"/>
    </source>
</evidence>
<evidence type="ECO:0000256" key="4">
    <source>
        <dbReference type="ARBA" id="ARBA00022755"/>
    </source>
</evidence>
<keyword evidence="5" id="KW-0067">ATP-binding</keyword>
<dbReference type="Proteomes" id="UP000192813">
    <property type="component" value="Unassembled WGS sequence"/>
</dbReference>
<dbReference type="CDD" id="cd02204">
    <property type="entry name" value="PurL_repeat2"/>
    <property type="match status" value="1"/>
</dbReference>
<reference evidence="10" key="1">
    <citation type="submission" date="2017-12" db="EMBL/GenBank/DDBJ databases">
        <title>FDA dAtabase for Regulatory Grade micrObial Sequences (FDA-ARGOS): Supporting development and validation of Infectious Disease Dx tests.</title>
        <authorList>
            <person name="Hoffmann M."/>
            <person name="Allard M."/>
            <person name="Evans P."/>
            <person name="Brown E."/>
            <person name="Tallon L."/>
            <person name="Sadzewicz L."/>
            <person name="Sengamalay N."/>
            <person name="Ott S."/>
            <person name="Godinez A."/>
            <person name="Nagaraj S."/>
            <person name="Vavikolanu K."/>
            <person name="Aluvathingal J."/>
            <person name="Nadendla S."/>
            <person name="Sichtig H."/>
        </authorList>
    </citation>
    <scope>NUCLEOTIDE SEQUENCE [LARGE SCALE GENOMIC DNA]</scope>
    <source>
        <strain evidence="10">FDAARGOS_249</strain>
    </source>
</reference>
<comment type="caution">
    <text evidence="9">The sequence shown here is derived from an EMBL/GenBank/DDBJ whole genome shotgun (WGS) entry which is preliminary data.</text>
</comment>
<feature type="domain" description="Phosphoribosylformylglycinamidine synthase linker" evidence="8">
    <location>
        <begin position="172"/>
        <end position="216"/>
    </location>
</feature>
<sequence length="1220" mass="133860">MQVITKNNAQFDVEGQKYTKEALEFLNFAADTEVAFYNLYQFEGASEATLEVVQKALFDTEKLTFIEAIPSADYTFRYRQVTGQYNEHEQMMTEMIQHMLGFEEVKVFHSKVVTLNNVTPDQGQIFENYFINPVENTVIAMDEPPFEIYPSSTEELEEVVGFTEMTEADLINLAQKFSMDLDDLLFCQKYFKSENRNPNLTELKVIDTYWSDHCRHTTFNTQIDIVTIDAGRYEPLFKAALNDYLEKRAQLGRSERPITLMDLGTIQSRYLRENGILDNVEISPEVNACALEIKVDVDGTEEDWILYFKNETHNHPTEIEPFGGASTCVGGGVRDPLSGRSWVYQGMRISGAKDPNLPLDATHPEKLPQRTITKRALEGNSDYANQIGLTGGYAEEIYHPGYEAKRLETGALISAAPKENIVREIPVATDKIILLGGRTGRDGLGAAVGSSQIQTEQSLENAGAEVQKGAAAIERKITRLFRRGEATRLIKRCNDFGAGGISVAVGELADGLDIQLDDVPVKYPGMHGGEIALSESQERMAVVVAEKDIEAFLQYCEEEDVESTIIAEVTDNDRMQMTWSGKQIIDLSRAFLDSNGATKHANATLLQPKTLFQNDVKAGTVWDEASLKAYMSTLNRASQKAMAEQFDGSIGRASVLFPFGGKYRATPELGMVSKLPVAGGKTITTSGMAYGFDPYLSEQSPFHGAFYSVIESVSRMVALGFDYKDLRLSFQEFFENLQNDPERWGKPVLSLLGANLAMSGLDLASIGGKDSMSGTFDDIDVPPTLLSFAVAQGRVDQVVSRAFKQVGSTVVLMENPLNRDWTIDLDQEKAIYETIHQLAKGEALLAASTVGFNGMLKDLIEMSYGNGISVAVSEDFTNRLAEPMMGAFLLELAGDPKDLLGDIPYQVVGQTQADTIQIAGQDYAVKAIEAASNEVFASVFDQIEHADRQTPEIVAGNSFACPNSSLGQTATPVKALIPVLYGTNGEYDLQFALEEAGFDCQVMVIADSSNAKFEQSIQTLLENLKDTQLLAIPNGSIFGNQTDEQGRAWELILNRPDVSQAIDAHLQADRLIIGSGSAFSALIRTGLIEFGQVTGHSAIRVLPNQNGKFVSDLTTGRVVAEKSAFTTGRANKTYTAPLATAFGRVVLGEAEEKIKANGQVIAAFDTYFAEENIDGLASPNGLVFGTISSFERSGQDLYQNVPSQGENPFLTEAFAYLNAK</sequence>
<evidence type="ECO:0000256" key="3">
    <source>
        <dbReference type="ARBA" id="ARBA00022741"/>
    </source>
</evidence>
<name>A0A2J9PNT4_9LACT</name>
<proteinExistence type="predicted"/>
<dbReference type="InterPro" id="IPR010918">
    <property type="entry name" value="PurM-like_C_dom"/>
</dbReference>